<evidence type="ECO:0000259" key="9">
    <source>
        <dbReference type="Pfam" id="PF06144"/>
    </source>
</evidence>
<dbReference type="PANTHER" id="PTHR34388:SF1">
    <property type="entry name" value="DNA POLYMERASE III SUBUNIT DELTA"/>
    <property type="match status" value="1"/>
</dbReference>
<dbReference type="SUPFAM" id="SSF52540">
    <property type="entry name" value="P-loop containing nucleoside triphosphate hydrolases"/>
    <property type="match status" value="1"/>
</dbReference>
<dbReference type="SUPFAM" id="SSF48019">
    <property type="entry name" value="post-AAA+ oligomerization domain-like"/>
    <property type="match status" value="1"/>
</dbReference>
<feature type="domain" description="DNA polymerase III delta N-terminal" evidence="9">
    <location>
        <begin position="20"/>
        <end position="136"/>
    </location>
</feature>
<dbReference type="PANTHER" id="PTHR34388">
    <property type="entry name" value="DNA POLYMERASE III SUBUNIT DELTA"/>
    <property type="match status" value="1"/>
</dbReference>
<sequence>MRLKPEQLTQHLKGKLAPLYAFFSDEPFFLIEAEQQLRATASRAGFDQTETWTVEPSFDWGQLQDARQSLSLFAERRLLLLRMGAQKPGDAGSRALQAWAAEPPADVLLLVSGERPDASAQKSAWFKALETAGTLVLFYPPEASEWPQWVRARLREKGLDLSPAGQTWLIERSEGNPLACMQAINQLSLLAQEGRISEDDVLAVVGDNARFSVFDLSEAALAGKAHQALRILAHLEQEGVEPILVLWALARDLRVIIALQDRNTNPGQLWREHKVFGKQQELLLRAARKLPSDSLVADLKLCARLDASIKGQDHLPVWPSLGKLAMQLAGITGNSARR</sequence>
<dbReference type="RefSeq" id="WP_341370443.1">
    <property type="nucleotide sequence ID" value="NZ_JBBPCO010000005.1"/>
</dbReference>
<evidence type="ECO:0000259" key="10">
    <source>
        <dbReference type="Pfam" id="PF14840"/>
    </source>
</evidence>
<dbReference type="InterPro" id="IPR008921">
    <property type="entry name" value="DNA_pol3_clamp-load_cplx_C"/>
</dbReference>
<protein>
    <recommendedName>
        <fullName evidence="2">DNA polymerase III subunit delta</fullName>
        <ecNumber evidence="1">2.7.7.7</ecNumber>
    </recommendedName>
</protein>
<dbReference type="Proteomes" id="UP001446205">
    <property type="component" value="Unassembled WGS sequence"/>
</dbReference>
<dbReference type="GO" id="GO:0003887">
    <property type="term" value="F:DNA-directed DNA polymerase activity"/>
    <property type="evidence" value="ECO:0007669"/>
    <property type="project" value="UniProtKB-EC"/>
</dbReference>
<evidence type="ECO:0000256" key="6">
    <source>
        <dbReference type="ARBA" id="ARBA00022932"/>
    </source>
</evidence>
<name>A0ABU9D7J2_9PROT</name>
<comment type="catalytic activity">
    <reaction evidence="8">
        <text>DNA(n) + a 2'-deoxyribonucleoside 5'-triphosphate = DNA(n+1) + diphosphate</text>
        <dbReference type="Rhea" id="RHEA:22508"/>
        <dbReference type="Rhea" id="RHEA-COMP:17339"/>
        <dbReference type="Rhea" id="RHEA-COMP:17340"/>
        <dbReference type="ChEBI" id="CHEBI:33019"/>
        <dbReference type="ChEBI" id="CHEBI:61560"/>
        <dbReference type="ChEBI" id="CHEBI:173112"/>
        <dbReference type="EC" id="2.7.7.7"/>
    </reaction>
</comment>
<keyword evidence="4 11" id="KW-0548">Nucleotidyltransferase</keyword>
<comment type="caution">
    <text evidence="11">The sequence shown here is derived from an EMBL/GenBank/DDBJ whole genome shotgun (WGS) entry which is preliminary data.</text>
</comment>
<evidence type="ECO:0000256" key="8">
    <source>
        <dbReference type="ARBA" id="ARBA00049244"/>
    </source>
</evidence>
<reference evidence="11 12" key="1">
    <citation type="submission" date="2024-04" db="EMBL/GenBank/DDBJ databases">
        <authorList>
            <person name="Abashina T."/>
            <person name="Shaikin A."/>
        </authorList>
    </citation>
    <scope>NUCLEOTIDE SEQUENCE [LARGE SCALE GENOMIC DNA]</scope>
    <source>
        <strain evidence="11 12">AAFK</strain>
    </source>
</reference>
<dbReference type="InterPro" id="IPR027417">
    <property type="entry name" value="P-loop_NTPase"/>
</dbReference>
<dbReference type="Gene3D" id="3.40.50.300">
    <property type="entry name" value="P-loop containing nucleotide triphosphate hydrolases"/>
    <property type="match status" value="1"/>
</dbReference>
<dbReference type="Pfam" id="PF06144">
    <property type="entry name" value="DNA_pol3_delta"/>
    <property type="match status" value="1"/>
</dbReference>
<evidence type="ECO:0000256" key="1">
    <source>
        <dbReference type="ARBA" id="ARBA00012417"/>
    </source>
</evidence>
<gene>
    <name evidence="11" type="primary">holA</name>
    <name evidence="11" type="ORF">WOB96_06345</name>
</gene>
<proteinExistence type="inferred from homology"/>
<evidence type="ECO:0000256" key="4">
    <source>
        <dbReference type="ARBA" id="ARBA00022695"/>
    </source>
</evidence>
<feature type="domain" description="DNA polymerase III subunit delta C-terminal" evidence="10">
    <location>
        <begin position="215"/>
        <end position="330"/>
    </location>
</feature>
<evidence type="ECO:0000256" key="2">
    <source>
        <dbReference type="ARBA" id="ARBA00017703"/>
    </source>
</evidence>
<evidence type="ECO:0000256" key="3">
    <source>
        <dbReference type="ARBA" id="ARBA00022679"/>
    </source>
</evidence>
<evidence type="ECO:0000313" key="12">
    <source>
        <dbReference type="Proteomes" id="UP001446205"/>
    </source>
</evidence>
<evidence type="ECO:0000313" key="11">
    <source>
        <dbReference type="EMBL" id="MEK8089384.1"/>
    </source>
</evidence>
<keyword evidence="12" id="KW-1185">Reference proteome</keyword>
<dbReference type="InterPro" id="IPR032780">
    <property type="entry name" value="DNA_pol3_delt_C"/>
</dbReference>
<dbReference type="InterPro" id="IPR010372">
    <property type="entry name" value="DNA_pol3_delta_N"/>
</dbReference>
<organism evidence="11 12">
    <name type="scientific">Thermithiobacillus plumbiphilus</name>
    <dbReference type="NCBI Taxonomy" id="1729899"/>
    <lineage>
        <taxon>Bacteria</taxon>
        <taxon>Pseudomonadati</taxon>
        <taxon>Pseudomonadota</taxon>
        <taxon>Acidithiobacillia</taxon>
        <taxon>Acidithiobacillales</taxon>
        <taxon>Thermithiobacillaceae</taxon>
        <taxon>Thermithiobacillus</taxon>
    </lineage>
</organism>
<dbReference type="EC" id="2.7.7.7" evidence="1"/>
<dbReference type="NCBIfam" id="TIGR01128">
    <property type="entry name" value="holA"/>
    <property type="match status" value="1"/>
</dbReference>
<accession>A0ABU9D7J2</accession>
<dbReference type="Gene3D" id="1.10.8.60">
    <property type="match status" value="1"/>
</dbReference>
<keyword evidence="5" id="KW-0235">DNA replication</keyword>
<dbReference type="Pfam" id="PF14840">
    <property type="entry name" value="DNA_pol3_delt_C"/>
    <property type="match status" value="1"/>
</dbReference>
<dbReference type="InterPro" id="IPR005790">
    <property type="entry name" value="DNA_polIII_delta"/>
</dbReference>
<evidence type="ECO:0000256" key="5">
    <source>
        <dbReference type="ARBA" id="ARBA00022705"/>
    </source>
</evidence>
<dbReference type="Gene3D" id="1.20.272.10">
    <property type="match status" value="1"/>
</dbReference>
<dbReference type="CDD" id="cd18138">
    <property type="entry name" value="HLD_clamp_pol_III_delta"/>
    <property type="match status" value="1"/>
</dbReference>
<dbReference type="EMBL" id="JBBPCO010000005">
    <property type="protein sequence ID" value="MEK8089384.1"/>
    <property type="molecule type" value="Genomic_DNA"/>
</dbReference>
<comment type="similarity">
    <text evidence="7">Belongs to the DNA polymerase HolA subunit family.</text>
</comment>
<evidence type="ECO:0000256" key="7">
    <source>
        <dbReference type="ARBA" id="ARBA00034754"/>
    </source>
</evidence>
<keyword evidence="6" id="KW-0239">DNA-directed DNA polymerase</keyword>
<keyword evidence="3 11" id="KW-0808">Transferase</keyword>